<keyword evidence="1" id="KW-0472">Membrane</keyword>
<proteinExistence type="predicted"/>
<gene>
    <name evidence="2" type="ORF">HERILL_LOCUS4880</name>
</gene>
<keyword evidence="1" id="KW-1133">Transmembrane helix</keyword>
<name>A0A7R8UJF6_HERIL</name>
<dbReference type="EMBL" id="LR899010">
    <property type="protein sequence ID" value="CAD7081790.1"/>
    <property type="molecule type" value="Genomic_DNA"/>
</dbReference>
<dbReference type="InParanoid" id="A0A7R8UJF6"/>
<reference evidence="2 3" key="1">
    <citation type="submission" date="2020-11" db="EMBL/GenBank/DDBJ databases">
        <authorList>
            <person name="Wallbank WR R."/>
            <person name="Pardo Diaz C."/>
            <person name="Kozak K."/>
            <person name="Martin S."/>
            <person name="Jiggins C."/>
            <person name="Moest M."/>
            <person name="Warren A I."/>
            <person name="Generalovic N T."/>
            <person name="Byers J.R.P. K."/>
            <person name="Montejo-Kovacevich G."/>
            <person name="Yen C E."/>
        </authorList>
    </citation>
    <scope>NUCLEOTIDE SEQUENCE [LARGE SCALE GENOMIC DNA]</scope>
</reference>
<evidence type="ECO:0000313" key="2">
    <source>
        <dbReference type="EMBL" id="CAD7081790.1"/>
    </source>
</evidence>
<dbReference type="AlphaFoldDB" id="A0A7R8UJF6"/>
<organism evidence="2 3">
    <name type="scientific">Hermetia illucens</name>
    <name type="common">Black soldier fly</name>
    <dbReference type="NCBI Taxonomy" id="343691"/>
    <lineage>
        <taxon>Eukaryota</taxon>
        <taxon>Metazoa</taxon>
        <taxon>Ecdysozoa</taxon>
        <taxon>Arthropoda</taxon>
        <taxon>Hexapoda</taxon>
        <taxon>Insecta</taxon>
        <taxon>Pterygota</taxon>
        <taxon>Neoptera</taxon>
        <taxon>Endopterygota</taxon>
        <taxon>Diptera</taxon>
        <taxon>Brachycera</taxon>
        <taxon>Stratiomyomorpha</taxon>
        <taxon>Stratiomyidae</taxon>
        <taxon>Hermetiinae</taxon>
        <taxon>Hermetia</taxon>
    </lineage>
</organism>
<sequence>MRERRSVTAVRLMGVIFGLVLFSNYTGLILTSNVFSTEEWSDYNLRLQTYTYIPEVNNIKLTLFTL</sequence>
<feature type="transmembrane region" description="Helical" evidence="1">
    <location>
        <begin position="12"/>
        <end position="35"/>
    </location>
</feature>
<evidence type="ECO:0000256" key="1">
    <source>
        <dbReference type="SAM" id="Phobius"/>
    </source>
</evidence>
<accession>A0A7R8UJF6</accession>
<keyword evidence="1" id="KW-0812">Transmembrane</keyword>
<keyword evidence="3" id="KW-1185">Reference proteome</keyword>
<protein>
    <submittedName>
        <fullName evidence="2">Uncharacterized protein</fullName>
    </submittedName>
</protein>
<evidence type="ECO:0000313" key="3">
    <source>
        <dbReference type="Proteomes" id="UP000594454"/>
    </source>
</evidence>
<dbReference type="Proteomes" id="UP000594454">
    <property type="component" value="Chromosome 2"/>
</dbReference>